<feature type="transmembrane region" description="Helical" evidence="1">
    <location>
        <begin position="53"/>
        <end position="70"/>
    </location>
</feature>
<keyword evidence="1" id="KW-0812">Transmembrane</keyword>
<keyword evidence="3" id="KW-1185">Reference proteome</keyword>
<evidence type="ECO:0000256" key="1">
    <source>
        <dbReference type="SAM" id="Phobius"/>
    </source>
</evidence>
<name>A0AAV2GJ65_9ROSI</name>
<organism evidence="2 3">
    <name type="scientific">Linum trigynum</name>
    <dbReference type="NCBI Taxonomy" id="586398"/>
    <lineage>
        <taxon>Eukaryota</taxon>
        <taxon>Viridiplantae</taxon>
        <taxon>Streptophyta</taxon>
        <taxon>Embryophyta</taxon>
        <taxon>Tracheophyta</taxon>
        <taxon>Spermatophyta</taxon>
        <taxon>Magnoliopsida</taxon>
        <taxon>eudicotyledons</taxon>
        <taxon>Gunneridae</taxon>
        <taxon>Pentapetalae</taxon>
        <taxon>rosids</taxon>
        <taxon>fabids</taxon>
        <taxon>Malpighiales</taxon>
        <taxon>Linaceae</taxon>
        <taxon>Linum</taxon>
    </lineage>
</organism>
<evidence type="ECO:0000313" key="2">
    <source>
        <dbReference type="EMBL" id="CAL1410521.1"/>
    </source>
</evidence>
<dbReference type="AlphaFoldDB" id="A0AAV2GJ65"/>
<dbReference type="Proteomes" id="UP001497516">
    <property type="component" value="Chromosome 9"/>
</dbReference>
<accession>A0AAV2GJ65</accession>
<keyword evidence="1" id="KW-0472">Membrane</keyword>
<keyword evidence="1" id="KW-1133">Transmembrane helix</keyword>
<protein>
    <submittedName>
        <fullName evidence="2">Uncharacterized protein</fullName>
    </submittedName>
</protein>
<feature type="transmembrane region" description="Helical" evidence="1">
    <location>
        <begin position="12"/>
        <end position="33"/>
    </location>
</feature>
<dbReference type="EMBL" id="OZ034822">
    <property type="protein sequence ID" value="CAL1410521.1"/>
    <property type="molecule type" value="Genomic_DNA"/>
</dbReference>
<sequence length="71" mass="7020">MVAASKRNIMACIVYIMVLLAFIAGFGGSAVAAQDSGAAAPSPQMQSAATTNLAFPAATLAAIATLVACFV</sequence>
<reference evidence="2 3" key="1">
    <citation type="submission" date="2024-04" db="EMBL/GenBank/DDBJ databases">
        <authorList>
            <person name="Fracassetti M."/>
        </authorList>
    </citation>
    <scope>NUCLEOTIDE SEQUENCE [LARGE SCALE GENOMIC DNA]</scope>
</reference>
<proteinExistence type="predicted"/>
<gene>
    <name evidence="2" type="ORF">LTRI10_LOCUS49939</name>
</gene>
<evidence type="ECO:0000313" key="3">
    <source>
        <dbReference type="Proteomes" id="UP001497516"/>
    </source>
</evidence>